<evidence type="ECO:0000313" key="2">
    <source>
        <dbReference type="Proteomes" id="UP000036313"/>
    </source>
</evidence>
<gene>
    <name evidence="1" type="ORF">MOBUDSM44075_04225</name>
</gene>
<name>A0A0J6YEL7_9MYCO</name>
<reference evidence="1 2" key="1">
    <citation type="journal article" date="2015" name="Genome Biol. Evol.">
        <title>Characterization of Three Mycobacterium spp. with Potential Use in Bioremediation by Genome Sequencing and Comparative Genomics.</title>
        <authorList>
            <person name="Das S."/>
            <person name="Pettersson B.M."/>
            <person name="Behra P.R."/>
            <person name="Ramesh M."/>
            <person name="Dasgupta S."/>
            <person name="Bhattacharya A."/>
            <person name="Kirsebom L.A."/>
        </authorList>
    </citation>
    <scope>NUCLEOTIDE SEQUENCE [LARGE SCALE GENOMIC DNA]</scope>
    <source>
        <strain evidence="1 2">DSM 44075</strain>
    </source>
</reference>
<dbReference type="PATRIC" id="fig|1807.14.peg.4254"/>
<sequence>MYQVPDITFTTYQSSGDHRHGLTTVLGHLGANSENACDGAYGMAPHQDSFSLSDQIVIGLHVAAYFRAD</sequence>
<evidence type="ECO:0000313" key="1">
    <source>
        <dbReference type="EMBL" id="KMO71291.1"/>
    </source>
</evidence>
<organism evidence="1 2">
    <name type="scientific">Mycolicibacterium obuense</name>
    <dbReference type="NCBI Taxonomy" id="1807"/>
    <lineage>
        <taxon>Bacteria</taxon>
        <taxon>Bacillati</taxon>
        <taxon>Actinomycetota</taxon>
        <taxon>Actinomycetes</taxon>
        <taxon>Mycobacteriales</taxon>
        <taxon>Mycobacteriaceae</taxon>
        <taxon>Mycolicibacterium</taxon>
    </lineage>
</organism>
<dbReference type="Proteomes" id="UP000036313">
    <property type="component" value="Unassembled WGS sequence"/>
</dbReference>
<dbReference type="AlphaFoldDB" id="A0A0J6YEL7"/>
<accession>A0A0J6YEL7</accession>
<proteinExistence type="predicted"/>
<dbReference type="EMBL" id="JYNU01000043">
    <property type="protein sequence ID" value="KMO71291.1"/>
    <property type="molecule type" value="Genomic_DNA"/>
</dbReference>
<comment type="caution">
    <text evidence="1">The sequence shown here is derived from an EMBL/GenBank/DDBJ whole genome shotgun (WGS) entry which is preliminary data.</text>
</comment>
<protein>
    <submittedName>
        <fullName evidence="1">Uncharacterized protein</fullName>
    </submittedName>
</protein>